<evidence type="ECO:0000256" key="2">
    <source>
        <dbReference type="ARBA" id="ARBA00023125"/>
    </source>
</evidence>
<dbReference type="EMBL" id="CM031833">
    <property type="protein sequence ID" value="KAG6695274.1"/>
    <property type="molecule type" value="Genomic_DNA"/>
</dbReference>
<sequence length="72" mass="8274">MGEVDDHTSITTHDNNKEAKSLDSPELEFSKDEVVLITRMFRLVGERLSLIAGRIPRRTAEEIEKYCTSRHT</sequence>
<dbReference type="GO" id="GO:0006355">
    <property type="term" value="P:regulation of DNA-templated transcription"/>
    <property type="evidence" value="ECO:0007669"/>
    <property type="project" value="TreeGrafter"/>
</dbReference>
<accession>A0A922J7W6</accession>
<dbReference type="InterPro" id="IPR001005">
    <property type="entry name" value="SANT/Myb"/>
</dbReference>
<dbReference type="PANTHER" id="PTHR47998:SF3">
    <property type="entry name" value="TRANSCRIPTION FACTOR TRY-LIKE"/>
    <property type="match status" value="1"/>
</dbReference>
<name>A0A922J7W6_CARIL</name>
<reference evidence="5" key="1">
    <citation type="submission" date="2021-01" db="EMBL/GenBank/DDBJ databases">
        <authorList>
            <person name="Lovell J.T."/>
            <person name="Bentley N."/>
            <person name="Bhattarai G."/>
            <person name="Jenkins J.W."/>
            <person name="Sreedasyam A."/>
            <person name="Alarcon Y."/>
            <person name="Bock C."/>
            <person name="Boston L."/>
            <person name="Carlson J."/>
            <person name="Cervantes K."/>
            <person name="Clermont K."/>
            <person name="Krom N."/>
            <person name="Kubenka K."/>
            <person name="Mamidi S."/>
            <person name="Mattison C."/>
            <person name="Monteros M."/>
            <person name="Pisani C."/>
            <person name="Plott C."/>
            <person name="Rajasekar S."/>
            <person name="Rhein H.S."/>
            <person name="Rohla C."/>
            <person name="Song M."/>
            <person name="Hilaire R.S."/>
            <person name="Shu S."/>
            <person name="Wells L."/>
            <person name="Wang X."/>
            <person name="Webber J."/>
            <person name="Heerema R.J."/>
            <person name="Klein P."/>
            <person name="Conner P."/>
            <person name="Grauke L."/>
            <person name="Grimwood J."/>
            <person name="Schmutz J."/>
            <person name="Randall J.J."/>
        </authorList>
    </citation>
    <scope>NUCLEOTIDE SEQUENCE</scope>
    <source>
        <tissue evidence="5">Leaf</tissue>
    </source>
</reference>
<protein>
    <submittedName>
        <fullName evidence="5">Uncharacterized protein</fullName>
    </submittedName>
</protein>
<dbReference type="AlphaFoldDB" id="A0A922J7W6"/>
<feature type="region of interest" description="Disordered" evidence="4">
    <location>
        <begin position="1"/>
        <end position="26"/>
    </location>
</feature>
<dbReference type="GO" id="GO:0030154">
    <property type="term" value="P:cell differentiation"/>
    <property type="evidence" value="ECO:0007669"/>
    <property type="project" value="TreeGrafter"/>
</dbReference>
<comment type="subcellular location">
    <subcellularLocation>
        <location evidence="1">Nucleus</location>
    </subcellularLocation>
</comment>
<keyword evidence="2" id="KW-0238">DNA-binding</keyword>
<comment type="caution">
    <text evidence="5">The sequence shown here is derived from an EMBL/GenBank/DDBJ whole genome shotgun (WGS) entry which is preliminary data.</text>
</comment>
<dbReference type="Proteomes" id="UP000811246">
    <property type="component" value="Chromosome 9"/>
</dbReference>
<evidence type="ECO:0000256" key="3">
    <source>
        <dbReference type="ARBA" id="ARBA00023242"/>
    </source>
</evidence>
<gene>
    <name evidence="5" type="ORF">I3842_09G089300</name>
</gene>
<evidence type="ECO:0000256" key="4">
    <source>
        <dbReference type="SAM" id="MobiDB-lite"/>
    </source>
</evidence>
<organism evidence="5 6">
    <name type="scientific">Carya illinoinensis</name>
    <name type="common">Pecan</name>
    <dbReference type="NCBI Taxonomy" id="32201"/>
    <lineage>
        <taxon>Eukaryota</taxon>
        <taxon>Viridiplantae</taxon>
        <taxon>Streptophyta</taxon>
        <taxon>Embryophyta</taxon>
        <taxon>Tracheophyta</taxon>
        <taxon>Spermatophyta</taxon>
        <taxon>Magnoliopsida</taxon>
        <taxon>eudicotyledons</taxon>
        <taxon>Gunneridae</taxon>
        <taxon>Pentapetalae</taxon>
        <taxon>rosids</taxon>
        <taxon>fabids</taxon>
        <taxon>Fagales</taxon>
        <taxon>Juglandaceae</taxon>
        <taxon>Carya</taxon>
    </lineage>
</organism>
<evidence type="ECO:0000313" key="5">
    <source>
        <dbReference type="EMBL" id="KAG6695274.1"/>
    </source>
</evidence>
<dbReference type="GO" id="GO:0000976">
    <property type="term" value="F:transcription cis-regulatory region binding"/>
    <property type="evidence" value="ECO:0007669"/>
    <property type="project" value="TreeGrafter"/>
</dbReference>
<proteinExistence type="predicted"/>
<dbReference type="PANTHER" id="PTHR47998">
    <property type="entry name" value="TRANSCRIPTION FACTOR MYB51-LIKE ISOFORM X1"/>
    <property type="match status" value="1"/>
</dbReference>
<dbReference type="InterPro" id="IPR015495">
    <property type="entry name" value="Myb_TF_plants"/>
</dbReference>
<evidence type="ECO:0000256" key="1">
    <source>
        <dbReference type="ARBA" id="ARBA00004123"/>
    </source>
</evidence>
<evidence type="ECO:0000313" key="6">
    <source>
        <dbReference type="Proteomes" id="UP000811246"/>
    </source>
</evidence>
<dbReference type="CDD" id="cd00167">
    <property type="entry name" value="SANT"/>
    <property type="match status" value="1"/>
</dbReference>
<keyword evidence="3" id="KW-0539">Nucleus</keyword>
<dbReference type="GO" id="GO:0005634">
    <property type="term" value="C:nucleus"/>
    <property type="evidence" value="ECO:0007669"/>
    <property type="project" value="UniProtKB-SubCell"/>
</dbReference>